<comment type="caution">
    <text evidence="2">The sequence shown here is derived from an EMBL/GenBank/DDBJ whole genome shotgun (WGS) entry which is preliminary data.</text>
</comment>
<evidence type="ECO:0000313" key="3">
    <source>
        <dbReference type="Proteomes" id="UP001520140"/>
    </source>
</evidence>
<accession>A0ABS7NT92</accession>
<feature type="region of interest" description="Disordered" evidence="1">
    <location>
        <begin position="86"/>
        <end position="121"/>
    </location>
</feature>
<gene>
    <name evidence="2" type="ORF">HQ605_10415</name>
</gene>
<name>A0ABS7NT92_9NOCA</name>
<sequence length="121" mass="13513">MESIAGRWDVVMKTPVGSMRAIYQFDAHDGAITGSATGKHETVALADIAVREYDHETEVTWRQTITKPMRLNLTFVVRIAGDRMSGESRAGRLPRSEVSGVRDRHQSSIETNPRRSRGDTD</sequence>
<dbReference type="EMBL" id="JABUKG010000009">
    <property type="protein sequence ID" value="MBY6321238.1"/>
    <property type="molecule type" value="Genomic_DNA"/>
</dbReference>
<evidence type="ECO:0000256" key="1">
    <source>
        <dbReference type="SAM" id="MobiDB-lite"/>
    </source>
</evidence>
<proteinExistence type="predicted"/>
<keyword evidence="3" id="KW-1185">Reference proteome</keyword>
<dbReference type="Proteomes" id="UP001520140">
    <property type="component" value="Unassembled WGS sequence"/>
</dbReference>
<feature type="compositionally biased region" description="Basic and acidic residues" evidence="1">
    <location>
        <begin position="100"/>
        <end position="121"/>
    </location>
</feature>
<evidence type="ECO:0000313" key="2">
    <source>
        <dbReference type="EMBL" id="MBY6321238.1"/>
    </source>
</evidence>
<reference evidence="2 3" key="1">
    <citation type="submission" date="2020-06" db="EMBL/GenBank/DDBJ databases">
        <title>Taxonomy, biology and ecology of Rhodococcus bacteria occurring in California pistachio and other woody hosts as revealed by genome sequence analyses.</title>
        <authorList>
            <person name="Gai Y."/>
            <person name="Riely B."/>
        </authorList>
    </citation>
    <scope>NUCLEOTIDE SEQUENCE [LARGE SCALE GENOMIC DNA]</scope>
    <source>
        <strain evidence="2 3">BP-284</strain>
    </source>
</reference>
<organism evidence="2 3">
    <name type="scientific">Rhodococcoides kroppenstedtii</name>
    <dbReference type="NCBI Taxonomy" id="293050"/>
    <lineage>
        <taxon>Bacteria</taxon>
        <taxon>Bacillati</taxon>
        <taxon>Actinomycetota</taxon>
        <taxon>Actinomycetes</taxon>
        <taxon>Mycobacteriales</taxon>
        <taxon>Nocardiaceae</taxon>
        <taxon>Rhodococcoides</taxon>
    </lineage>
</organism>
<protein>
    <submittedName>
        <fullName evidence="2">Uncharacterized protein</fullName>
    </submittedName>
</protein>